<dbReference type="EMBL" id="QGNW01000257">
    <property type="protein sequence ID" value="RVW81062.1"/>
    <property type="molecule type" value="Genomic_DNA"/>
</dbReference>
<evidence type="ECO:0000313" key="2">
    <source>
        <dbReference type="Proteomes" id="UP000288805"/>
    </source>
</evidence>
<proteinExistence type="predicted"/>
<reference evidence="1 2" key="1">
    <citation type="journal article" date="2018" name="PLoS Genet.">
        <title>Population sequencing reveals clonal diversity and ancestral inbreeding in the grapevine cultivar Chardonnay.</title>
        <authorList>
            <person name="Roach M.J."/>
            <person name="Johnson D.L."/>
            <person name="Bohlmann J."/>
            <person name="van Vuuren H.J."/>
            <person name="Jones S.J."/>
            <person name="Pretorius I.S."/>
            <person name="Schmidt S.A."/>
            <person name="Borneman A.R."/>
        </authorList>
    </citation>
    <scope>NUCLEOTIDE SEQUENCE [LARGE SCALE GENOMIC DNA]</scope>
    <source>
        <strain evidence="2">cv. Chardonnay</strain>
        <tissue evidence="1">Leaf</tissue>
    </source>
</reference>
<name>A0A438H9A8_VITVI</name>
<accession>A0A438H9A8</accession>
<protein>
    <submittedName>
        <fullName evidence="1">Uncharacterized protein</fullName>
    </submittedName>
</protein>
<evidence type="ECO:0000313" key="1">
    <source>
        <dbReference type="EMBL" id="RVW81062.1"/>
    </source>
</evidence>
<sequence>MGSEEIVNLINYLWQAALDKGKNLEQMVDGEVNQDGVLSAEDVNHGSEFVESVASQMNELTVTENPTTVTPPSESIECLNPGGAAPDIDKRIRALKKKV</sequence>
<organism evidence="1 2">
    <name type="scientific">Vitis vinifera</name>
    <name type="common">Grape</name>
    <dbReference type="NCBI Taxonomy" id="29760"/>
    <lineage>
        <taxon>Eukaryota</taxon>
        <taxon>Viridiplantae</taxon>
        <taxon>Streptophyta</taxon>
        <taxon>Embryophyta</taxon>
        <taxon>Tracheophyta</taxon>
        <taxon>Spermatophyta</taxon>
        <taxon>Magnoliopsida</taxon>
        <taxon>eudicotyledons</taxon>
        <taxon>Gunneridae</taxon>
        <taxon>Pentapetalae</taxon>
        <taxon>rosids</taxon>
        <taxon>Vitales</taxon>
        <taxon>Vitaceae</taxon>
        <taxon>Viteae</taxon>
        <taxon>Vitis</taxon>
    </lineage>
</organism>
<dbReference type="AlphaFoldDB" id="A0A438H9A8"/>
<dbReference type="Proteomes" id="UP000288805">
    <property type="component" value="Unassembled WGS sequence"/>
</dbReference>
<comment type="caution">
    <text evidence="1">The sequence shown here is derived from an EMBL/GenBank/DDBJ whole genome shotgun (WGS) entry which is preliminary data.</text>
</comment>
<gene>
    <name evidence="1" type="ORF">CK203_045387</name>
</gene>